<sequence>MKQIALASLIAASLLGLSGGASATDLSGAGFTSAQLRSGLDVFEGTLTNLLAATENKAEGGSNLGTGIGAVAGGIAGNAVGPKSNGAARALTTIFGAVAGGLVGHAVTSAGQTAVCTQTFVVRFERPVVDHGVQKEEMAYAQECPPLDKNGQPLYSYVIGQKVQVLIAKLDRTARVVPAQ</sequence>
<feature type="signal peptide" evidence="1">
    <location>
        <begin position="1"/>
        <end position="23"/>
    </location>
</feature>
<accession>A0A9X1YRI0</accession>
<evidence type="ECO:0000313" key="2">
    <source>
        <dbReference type="EMBL" id="MCK9687306.1"/>
    </source>
</evidence>
<dbReference type="GO" id="GO:0019867">
    <property type="term" value="C:outer membrane"/>
    <property type="evidence" value="ECO:0007669"/>
    <property type="project" value="InterPro"/>
</dbReference>
<dbReference type="RefSeq" id="WP_275683346.1">
    <property type="nucleotide sequence ID" value="NZ_JAJLJH010000004.1"/>
</dbReference>
<evidence type="ECO:0008006" key="4">
    <source>
        <dbReference type="Google" id="ProtNLM"/>
    </source>
</evidence>
<name>A0A9X1YRI0_9BURK</name>
<keyword evidence="3" id="KW-1185">Reference proteome</keyword>
<feature type="chain" id="PRO_5040973799" description="Glycine zipper 2TM domain-containing protein" evidence="1">
    <location>
        <begin position="24"/>
        <end position="180"/>
    </location>
</feature>
<dbReference type="EMBL" id="JAJLJH010000004">
    <property type="protein sequence ID" value="MCK9687306.1"/>
    <property type="molecule type" value="Genomic_DNA"/>
</dbReference>
<dbReference type="Proteomes" id="UP001139353">
    <property type="component" value="Unassembled WGS sequence"/>
</dbReference>
<reference evidence="2" key="1">
    <citation type="submission" date="2021-11" db="EMBL/GenBank/DDBJ databases">
        <title>BS-T2-15 a new species belonging to the Comamonadaceae family isolated from the soil of a French oak forest.</title>
        <authorList>
            <person name="Mieszkin S."/>
            <person name="Alain K."/>
        </authorList>
    </citation>
    <scope>NUCLEOTIDE SEQUENCE</scope>
    <source>
        <strain evidence="2">BS-T2-15</strain>
    </source>
</reference>
<gene>
    <name evidence="2" type="ORF">LPC04_16490</name>
</gene>
<proteinExistence type="predicted"/>
<evidence type="ECO:0000256" key="1">
    <source>
        <dbReference type="SAM" id="SignalP"/>
    </source>
</evidence>
<evidence type="ECO:0000313" key="3">
    <source>
        <dbReference type="Proteomes" id="UP001139353"/>
    </source>
</evidence>
<organism evidence="2 3">
    <name type="scientific">Scleromatobacter humisilvae</name>
    <dbReference type="NCBI Taxonomy" id="2897159"/>
    <lineage>
        <taxon>Bacteria</taxon>
        <taxon>Pseudomonadati</taxon>
        <taxon>Pseudomonadota</taxon>
        <taxon>Betaproteobacteria</taxon>
        <taxon>Burkholderiales</taxon>
        <taxon>Sphaerotilaceae</taxon>
        <taxon>Scleromatobacter</taxon>
    </lineage>
</organism>
<dbReference type="AlphaFoldDB" id="A0A9X1YRI0"/>
<keyword evidence="1" id="KW-0732">Signal</keyword>
<comment type="caution">
    <text evidence="2">The sequence shown here is derived from an EMBL/GenBank/DDBJ whole genome shotgun (WGS) entry which is preliminary data.</text>
</comment>
<protein>
    <recommendedName>
        <fullName evidence="4">Glycine zipper 2TM domain-containing protein</fullName>
    </recommendedName>
</protein>